<name>A0A1T4RZ61_9BACT</name>
<dbReference type="eggNOG" id="ENOG502Z9BC">
    <property type="taxonomic scope" value="Bacteria"/>
</dbReference>
<reference evidence="1 2" key="1">
    <citation type="submission" date="2017-02" db="EMBL/GenBank/DDBJ databases">
        <authorList>
            <person name="Peterson S.W."/>
        </authorList>
    </citation>
    <scope>NUCLEOTIDE SEQUENCE [LARGE SCALE GENOMIC DNA]</scope>
    <source>
        <strain evidence="1 2">ATCC 43324</strain>
    </source>
</reference>
<organism evidence="1 2">
    <name type="scientific">Segatella oulorum</name>
    <dbReference type="NCBI Taxonomy" id="28136"/>
    <lineage>
        <taxon>Bacteria</taxon>
        <taxon>Pseudomonadati</taxon>
        <taxon>Bacteroidota</taxon>
        <taxon>Bacteroidia</taxon>
        <taxon>Bacteroidales</taxon>
        <taxon>Prevotellaceae</taxon>
        <taxon>Segatella</taxon>
    </lineage>
</organism>
<dbReference type="EMBL" id="FUXK01000044">
    <property type="protein sequence ID" value="SKA21263.1"/>
    <property type="molecule type" value="Genomic_DNA"/>
</dbReference>
<accession>A0A1T4RZ61</accession>
<dbReference type="STRING" id="28136.SAMN02745202_02498"/>
<dbReference type="PROSITE" id="PS51257">
    <property type="entry name" value="PROKAR_LIPOPROTEIN"/>
    <property type="match status" value="1"/>
</dbReference>
<evidence type="ECO:0000313" key="1">
    <source>
        <dbReference type="EMBL" id="SKA21263.1"/>
    </source>
</evidence>
<dbReference type="RefSeq" id="WP_025071182.1">
    <property type="nucleotide sequence ID" value="NZ_FUXK01000044.1"/>
</dbReference>
<gene>
    <name evidence="1" type="ORF">SAMN02745202_02498</name>
</gene>
<proteinExistence type="predicted"/>
<dbReference type="Proteomes" id="UP000190065">
    <property type="component" value="Unassembled WGS sequence"/>
</dbReference>
<protein>
    <recommendedName>
        <fullName evidence="3">DUF4876 domain-containing protein</fullName>
    </recommendedName>
</protein>
<dbReference type="InterPro" id="IPR032627">
    <property type="entry name" value="DUF4876"/>
</dbReference>
<dbReference type="Pfam" id="PF16215">
    <property type="entry name" value="DUF4876"/>
    <property type="match status" value="1"/>
</dbReference>
<dbReference type="AlphaFoldDB" id="A0A1T4RZ61"/>
<sequence length="410" mass="45984">MKKFFGLWLLGVLVLASCGEKFHETPQSEVSVVYTLAKDIQNAKASNVRVTFFNVNTGRSTVVQSNELSKVWLEDGLYNVMLEGNVTYKMNGTDVNARLRAVQNNVNITGGKATLNLVAEAVSVKDGFVFAEIAVAGTLDANNKQYSSDKYFRIYNNSDETLYADGLVLFESEFLNDTPQDYKPDMRDSALAISVAYMVPGSGKDHPVEPGKSILLVDLGLDHTKTNPNSYDLSKADFEWYDKTENGGDTDTDVPNLIKLITMDGNRQMGVWMPHTRGVKTYAIGYLGDAQHAVNAADYVKNYVYRYTYDFTFKDKTYPMSGDAYLLPNSWIADCVNMCPKEAPKKWTCSASRLDAGFAYNSVQAFDKNRYGMAIRRKVDNQTHKLVDTNNSTNDFESMVKANPYYQFFK</sequence>
<evidence type="ECO:0008006" key="3">
    <source>
        <dbReference type="Google" id="ProtNLM"/>
    </source>
</evidence>
<evidence type="ECO:0000313" key="2">
    <source>
        <dbReference type="Proteomes" id="UP000190065"/>
    </source>
</evidence>